<dbReference type="KEGG" id="tpro:Ga0080559_TMP3532"/>
<dbReference type="STRING" id="1229727.Ga0080559_TMP3532"/>
<feature type="transmembrane region" description="Helical" evidence="5">
    <location>
        <begin position="65"/>
        <end position="83"/>
    </location>
</feature>
<evidence type="ECO:0000313" key="7">
    <source>
        <dbReference type="EMBL" id="APX24328.1"/>
    </source>
</evidence>
<dbReference type="RefSeq" id="WP_017467233.1">
    <property type="nucleotide sequence ID" value="NZ_BMEW01000001.1"/>
</dbReference>
<keyword evidence="4 5" id="KW-0472">Membrane</keyword>
<dbReference type="GO" id="GO:0016020">
    <property type="term" value="C:membrane"/>
    <property type="evidence" value="ECO:0007669"/>
    <property type="project" value="UniProtKB-SubCell"/>
</dbReference>
<dbReference type="OrthoDB" id="7835531at2"/>
<feature type="transmembrane region" description="Helical" evidence="5">
    <location>
        <begin position="89"/>
        <end position="106"/>
    </location>
</feature>
<feature type="transmembrane region" description="Helical" evidence="5">
    <location>
        <begin position="197"/>
        <end position="217"/>
    </location>
</feature>
<feature type="domain" description="Integral membrane bound transporter" evidence="6">
    <location>
        <begin position="189"/>
        <end position="307"/>
    </location>
</feature>
<evidence type="ECO:0000256" key="2">
    <source>
        <dbReference type="ARBA" id="ARBA00022692"/>
    </source>
</evidence>
<proteinExistence type="predicted"/>
<feature type="transmembrane region" description="Helical" evidence="5">
    <location>
        <begin position="224"/>
        <end position="240"/>
    </location>
</feature>
<comment type="subcellular location">
    <subcellularLocation>
        <location evidence="1">Membrane</location>
        <topology evidence="1">Multi-pass membrane protein</topology>
    </subcellularLocation>
</comment>
<evidence type="ECO:0000313" key="8">
    <source>
        <dbReference type="Proteomes" id="UP000186559"/>
    </source>
</evidence>
<feature type="transmembrane region" description="Helical" evidence="5">
    <location>
        <begin position="170"/>
        <end position="191"/>
    </location>
</feature>
<accession>A0A1U7D887</accession>
<dbReference type="EMBL" id="CP014796">
    <property type="protein sequence ID" value="APX24328.1"/>
    <property type="molecule type" value="Genomic_DNA"/>
</dbReference>
<feature type="transmembrane region" description="Helical" evidence="5">
    <location>
        <begin position="267"/>
        <end position="285"/>
    </location>
</feature>
<evidence type="ECO:0000256" key="3">
    <source>
        <dbReference type="ARBA" id="ARBA00022989"/>
    </source>
</evidence>
<evidence type="ECO:0000256" key="5">
    <source>
        <dbReference type="SAM" id="Phobius"/>
    </source>
</evidence>
<dbReference type="Proteomes" id="UP000186559">
    <property type="component" value="Chromosome"/>
</dbReference>
<feature type="transmembrane region" description="Helical" evidence="5">
    <location>
        <begin position="297"/>
        <end position="319"/>
    </location>
</feature>
<feature type="transmembrane region" description="Helical" evidence="5">
    <location>
        <begin position="26"/>
        <end position="53"/>
    </location>
</feature>
<evidence type="ECO:0000256" key="1">
    <source>
        <dbReference type="ARBA" id="ARBA00004141"/>
    </source>
</evidence>
<evidence type="ECO:0000256" key="4">
    <source>
        <dbReference type="ARBA" id="ARBA00023136"/>
    </source>
</evidence>
<sequence>MARDPGLSKSLDWFIDGPQPMKWRDVATMVLAVVVPPAVAVWFFGVAGMAAFAASMPAHLASREGGGLVALLATMTTGLAGMVAIGDPVMALLVAGCLSVMTAIASHHQLARPAMRALLTWTLFTAPIIPDDNLPQLFVLYLAGMVWSVSVTVLLGRAGTPAALTAQSRVYSVTFGVVFGIGLVSAVWLGGQLFDDHGFWLPLTFVILSMPPYGAVFSRSLKRTLATLVGALASVALSQLSPPTAVTVLLAVAAFPLAFRFIPRSSFIGVTLLTFTILEALSMISDVDMLAEARIETVILASLMTLVLGLVAAGVLAVLKPNALREITSPKQ</sequence>
<dbReference type="AlphaFoldDB" id="A0A1U7D887"/>
<protein>
    <submittedName>
        <fullName evidence="7">Fusaric acid resistance protein</fullName>
    </submittedName>
</protein>
<organism evidence="7 8">
    <name type="scientific">Salipiger profundus</name>
    <dbReference type="NCBI Taxonomy" id="1229727"/>
    <lineage>
        <taxon>Bacteria</taxon>
        <taxon>Pseudomonadati</taxon>
        <taxon>Pseudomonadota</taxon>
        <taxon>Alphaproteobacteria</taxon>
        <taxon>Rhodobacterales</taxon>
        <taxon>Roseobacteraceae</taxon>
        <taxon>Salipiger</taxon>
    </lineage>
</organism>
<gene>
    <name evidence="7" type="ORF">Ga0080559_TMP3532</name>
</gene>
<keyword evidence="2 5" id="KW-0812">Transmembrane</keyword>
<reference evidence="7 8" key="1">
    <citation type="submission" date="2016-03" db="EMBL/GenBank/DDBJ databases">
        <title>Deep-sea bacteria in the southern Pacific.</title>
        <authorList>
            <person name="Tang K."/>
        </authorList>
    </citation>
    <scope>NUCLEOTIDE SEQUENCE [LARGE SCALE GENOMIC DNA]</scope>
    <source>
        <strain evidence="7 8">JLT2016</strain>
    </source>
</reference>
<dbReference type="InterPro" id="IPR049453">
    <property type="entry name" value="Memb_transporter_dom"/>
</dbReference>
<dbReference type="Pfam" id="PF13515">
    <property type="entry name" value="FUSC_2"/>
    <property type="match status" value="1"/>
</dbReference>
<keyword evidence="3 5" id="KW-1133">Transmembrane helix</keyword>
<evidence type="ECO:0000259" key="6">
    <source>
        <dbReference type="Pfam" id="PF13515"/>
    </source>
</evidence>
<keyword evidence="8" id="KW-1185">Reference proteome</keyword>
<name>A0A1U7D887_9RHOB</name>
<feature type="transmembrane region" description="Helical" evidence="5">
    <location>
        <begin position="136"/>
        <end position="158"/>
    </location>
</feature>